<evidence type="ECO:0000256" key="1">
    <source>
        <dbReference type="ARBA" id="ARBA00022729"/>
    </source>
</evidence>
<keyword evidence="1 2" id="KW-0732">Signal</keyword>
<feature type="domain" description="Secretion system C-terminal sorting" evidence="3">
    <location>
        <begin position="579"/>
        <end position="644"/>
    </location>
</feature>
<evidence type="ECO:0000256" key="2">
    <source>
        <dbReference type="SAM" id="SignalP"/>
    </source>
</evidence>
<dbReference type="NCBIfam" id="TIGR04183">
    <property type="entry name" value="Por_Secre_tail"/>
    <property type="match status" value="1"/>
</dbReference>
<dbReference type="Proteomes" id="UP000287527">
    <property type="component" value="Unassembled WGS sequence"/>
</dbReference>
<reference evidence="4 5" key="1">
    <citation type="submission" date="2019-01" db="EMBL/GenBank/DDBJ databases">
        <title>Flavobacterium sp. nov.,isolated from freshwater.</title>
        <authorList>
            <person name="Zhang R."/>
            <person name="Du Z.-J."/>
        </authorList>
    </citation>
    <scope>NUCLEOTIDE SEQUENCE [LARGE SCALE GENOMIC DNA]</scope>
    <source>
        <strain evidence="4 5">1E403</strain>
    </source>
</reference>
<dbReference type="Pfam" id="PF18962">
    <property type="entry name" value="Por_Secre_tail"/>
    <property type="match status" value="1"/>
</dbReference>
<feature type="signal peptide" evidence="2">
    <location>
        <begin position="1"/>
        <end position="20"/>
    </location>
</feature>
<keyword evidence="5" id="KW-1185">Reference proteome</keyword>
<dbReference type="NCBIfam" id="NF045639">
    <property type="entry name" value="GCX_COOH"/>
    <property type="match status" value="1"/>
</dbReference>
<organism evidence="4 5">
    <name type="scientific">Flavobacterium cerinum</name>
    <dbReference type="NCBI Taxonomy" id="2502784"/>
    <lineage>
        <taxon>Bacteria</taxon>
        <taxon>Pseudomonadati</taxon>
        <taxon>Bacteroidota</taxon>
        <taxon>Flavobacteriia</taxon>
        <taxon>Flavobacteriales</taxon>
        <taxon>Flavobacteriaceae</taxon>
        <taxon>Flavobacterium</taxon>
    </lineage>
</organism>
<proteinExistence type="predicted"/>
<accession>A0A3S4T2L9</accession>
<dbReference type="EMBL" id="SBII01000003">
    <property type="protein sequence ID" value="RWX01665.1"/>
    <property type="molecule type" value="Genomic_DNA"/>
</dbReference>
<dbReference type="InterPro" id="IPR026444">
    <property type="entry name" value="Secre_tail"/>
</dbReference>
<evidence type="ECO:0000313" key="5">
    <source>
        <dbReference type="Proteomes" id="UP000287527"/>
    </source>
</evidence>
<dbReference type="InterPro" id="IPR055015">
    <property type="entry name" value="GCX_COOH"/>
</dbReference>
<sequence length="647" mass="71451">MKNLYLCFLAALMAGLDGNAQCITNADFENGIGGLSSSYTFTAFTSNLIFSNVDCHIDTNTSDYDPITASTALNDFGSLASLVSNTSIAPFGIYDPSLFSLGAYLPRVQPNGVGGNFAIKLNFDDNQSRDVVTMNSNFTATSSVINFDFALIFRLHGAEPDIEPFFTARIYDANGVIINTNEICYKANINSNIFNRVSDYLFTDWECATLMIPEKYIGTPVRLEFVIADCGQGGHFGSVYLDNIRCNANCTPAFGLLTLDEFSISCPKEPFNVCGDFTAPLNSTIVPGSLTLEIFDQNDNFIRTVPSVPVITGNTFCFLVNPSELSSLVGSFEFKVKATFVDSSFTYHLFDTSSSSGPDLRFEIVNSQDSYVVGYELFWPDVADSYELQFVSDGNCSEVPNHNDGYYFSTIVTQNHYDLYQASAGLISKTFRWRIKTSCGGWSEWCCLAHQEALITPIEEDFGNIYAPNCYNGDLGCLATLYADVNVMANTYFFEQREESIIAVNTIENQSRAVYQAGRFIKLQPGFQAKNGSVFLAEIETCSSAQSVALEPKSNKVFAMEKSDKQYQYIKPQVDNFTVYPNPTNGLVTITGKTTGVFTVTDITGKELLRLENKDSAEQTKVDLTSFNSGIYFLNVNGKLVQKIIKQ</sequence>
<gene>
    <name evidence="4" type="ORF">EPI11_06870</name>
</gene>
<dbReference type="AlphaFoldDB" id="A0A3S4T2L9"/>
<evidence type="ECO:0000313" key="4">
    <source>
        <dbReference type="EMBL" id="RWX01665.1"/>
    </source>
</evidence>
<feature type="chain" id="PRO_5018685065" evidence="2">
    <location>
        <begin position="21"/>
        <end position="647"/>
    </location>
</feature>
<comment type="caution">
    <text evidence="4">The sequence shown here is derived from an EMBL/GenBank/DDBJ whole genome shotgun (WGS) entry which is preliminary data.</text>
</comment>
<protein>
    <submittedName>
        <fullName evidence="4">T9SS type A sorting domain-containing protein</fullName>
    </submittedName>
</protein>
<evidence type="ECO:0000259" key="3">
    <source>
        <dbReference type="Pfam" id="PF18962"/>
    </source>
</evidence>
<name>A0A3S4T2L9_9FLAO</name>
<dbReference type="OrthoDB" id="1292260at2"/>
<dbReference type="RefSeq" id="WP_128389202.1">
    <property type="nucleotide sequence ID" value="NZ_SBII01000003.1"/>
</dbReference>